<dbReference type="Gene3D" id="1.10.10.60">
    <property type="entry name" value="Homeodomain-like"/>
    <property type="match status" value="1"/>
</dbReference>
<keyword evidence="3" id="KW-0804">Transcription</keyword>
<dbReference type="OrthoDB" id="71867at2"/>
<sequence length="192" mass="20568">MSPRVGLDLPTVLRAASELADEQGLDRLSLGELAARLNVRTPSLYNHVEGLPALKRKLALYGLERLRDAMASAAVGKSGDAAVLATSEAYVGFARMHPGVYEATFRATDPNDEELAQASYAVVQVVMRVLEAYGLGEERTLHMIRGLRSILHGFASIEQAGGFGLKLDPNVSFRLLLDTFLAGLRATSGGEA</sequence>
<proteinExistence type="predicted"/>
<dbReference type="GO" id="GO:0003677">
    <property type="term" value="F:DNA binding"/>
    <property type="evidence" value="ECO:0007669"/>
    <property type="project" value="UniProtKB-KW"/>
</dbReference>
<keyword evidence="2" id="KW-0238">DNA-binding</keyword>
<evidence type="ECO:0000313" key="6">
    <source>
        <dbReference type="EMBL" id="TLS53323.1"/>
    </source>
</evidence>
<keyword evidence="1" id="KW-0805">Transcription regulation</keyword>
<dbReference type="InterPro" id="IPR009057">
    <property type="entry name" value="Homeodomain-like_sf"/>
</dbReference>
<dbReference type="Gene3D" id="1.10.357.10">
    <property type="entry name" value="Tetracycline Repressor, domain 2"/>
    <property type="match status" value="1"/>
</dbReference>
<dbReference type="Pfam" id="PF13305">
    <property type="entry name" value="TetR_C_33"/>
    <property type="match status" value="1"/>
</dbReference>
<dbReference type="AlphaFoldDB" id="A0A5R9GK56"/>
<feature type="domain" description="HTH tetR-type" evidence="4">
    <location>
        <begin position="13"/>
        <end position="47"/>
    </location>
</feature>
<evidence type="ECO:0000256" key="1">
    <source>
        <dbReference type="ARBA" id="ARBA00023015"/>
    </source>
</evidence>
<reference evidence="6 7" key="1">
    <citation type="submission" date="2019-05" db="EMBL/GenBank/DDBJ databases">
        <authorList>
            <person name="Narsing Rao M.P."/>
            <person name="Li W.J."/>
        </authorList>
    </citation>
    <scope>NUCLEOTIDE SEQUENCE [LARGE SCALE GENOMIC DNA]</scope>
    <source>
        <strain evidence="6 7">SYSU_K30003</strain>
    </source>
</reference>
<dbReference type="InterPro" id="IPR025996">
    <property type="entry name" value="MT1864/Rv1816-like_C"/>
</dbReference>
<evidence type="ECO:0000259" key="4">
    <source>
        <dbReference type="Pfam" id="PF00440"/>
    </source>
</evidence>
<dbReference type="SUPFAM" id="SSF48498">
    <property type="entry name" value="Tetracyclin repressor-like, C-terminal domain"/>
    <property type="match status" value="1"/>
</dbReference>
<evidence type="ECO:0000256" key="3">
    <source>
        <dbReference type="ARBA" id="ARBA00023163"/>
    </source>
</evidence>
<protein>
    <submittedName>
        <fullName evidence="6">TetR/AcrR family transcriptional regulator</fullName>
    </submittedName>
</protein>
<dbReference type="EMBL" id="VCIW01000002">
    <property type="protein sequence ID" value="TLS53323.1"/>
    <property type="molecule type" value="Genomic_DNA"/>
</dbReference>
<name>A0A5R9GK56_9BACL</name>
<comment type="caution">
    <text evidence="6">The sequence shown here is derived from an EMBL/GenBank/DDBJ whole genome shotgun (WGS) entry which is preliminary data.</text>
</comment>
<accession>A0A5R9GK56</accession>
<dbReference type="RefSeq" id="WP_138192510.1">
    <property type="nucleotide sequence ID" value="NZ_VCIW01000002.1"/>
</dbReference>
<dbReference type="SUPFAM" id="SSF46689">
    <property type="entry name" value="Homeodomain-like"/>
    <property type="match status" value="1"/>
</dbReference>
<evidence type="ECO:0000313" key="7">
    <source>
        <dbReference type="Proteomes" id="UP000309676"/>
    </source>
</evidence>
<dbReference type="Proteomes" id="UP000309676">
    <property type="component" value="Unassembled WGS sequence"/>
</dbReference>
<dbReference type="Pfam" id="PF00440">
    <property type="entry name" value="TetR_N"/>
    <property type="match status" value="1"/>
</dbReference>
<evidence type="ECO:0000256" key="2">
    <source>
        <dbReference type="ARBA" id="ARBA00023125"/>
    </source>
</evidence>
<gene>
    <name evidence="6" type="ORF">FE782_03345</name>
</gene>
<dbReference type="InterPro" id="IPR036271">
    <property type="entry name" value="Tet_transcr_reg_TetR-rel_C_sf"/>
</dbReference>
<evidence type="ECO:0000259" key="5">
    <source>
        <dbReference type="Pfam" id="PF13305"/>
    </source>
</evidence>
<organism evidence="6 7">
    <name type="scientific">Paenibacillus antri</name>
    <dbReference type="NCBI Taxonomy" id="2582848"/>
    <lineage>
        <taxon>Bacteria</taxon>
        <taxon>Bacillati</taxon>
        <taxon>Bacillota</taxon>
        <taxon>Bacilli</taxon>
        <taxon>Bacillales</taxon>
        <taxon>Paenibacillaceae</taxon>
        <taxon>Paenibacillus</taxon>
    </lineage>
</organism>
<dbReference type="InterPro" id="IPR001647">
    <property type="entry name" value="HTH_TetR"/>
</dbReference>
<keyword evidence="7" id="KW-1185">Reference proteome</keyword>
<feature type="domain" description="HTH-type transcriptional regulator MT1864/Rv1816-like C-terminal" evidence="5">
    <location>
        <begin position="84"/>
        <end position="180"/>
    </location>
</feature>